<sequence>MSALAGLRVIDFTHAISGPTCTNMLAQLGAEVVKIEPPGRGDGFRHYTEHGGAPLLSIPFAAINAGKQSVALDLKSETGQHLARALIATADVVVENFRPGVMARLGLSPDRLRAADPRLIVVSISGFGQDGPMAHYGAYDHIAQAASGIAVMNATTDGPLKIGIPIIDSFTGYVAVIALLAALRIRDAGGEGAHLDIAMLDSALKLVNTSVAVHSHTGTVPMGTGNRGFRLVATSEFYPTGDGWIALGANEQAQVASLFRVLGHPGLIDDPRFATHAARTENYAELRAWLTTVLADCDAATLERDLVAVGVAAARLRDVGEIATDPHIRQRGTLEQVELPGAERPLDVVGAGFATAPRAGARVPLLGEHSDAVLAALGLDRDAIAALRRAGVLA</sequence>
<dbReference type="PANTHER" id="PTHR48207:SF3">
    <property type="entry name" value="SUCCINATE--HYDROXYMETHYLGLUTARATE COA-TRANSFERASE"/>
    <property type="match status" value="1"/>
</dbReference>
<proteinExistence type="predicted"/>
<dbReference type="InterPro" id="IPR023606">
    <property type="entry name" value="CoA-Trfase_III_dom_1_sf"/>
</dbReference>
<dbReference type="InterPro" id="IPR050483">
    <property type="entry name" value="CoA-transferase_III_domain"/>
</dbReference>
<dbReference type="InterPro" id="IPR003673">
    <property type="entry name" value="CoA-Trfase_fam_III"/>
</dbReference>
<dbReference type="InterPro" id="IPR044855">
    <property type="entry name" value="CoA-Trfase_III_dom3_sf"/>
</dbReference>
<dbReference type="STRING" id="1560345.AWL63_04545"/>
<gene>
    <name evidence="2" type="ORF">AWL63_04545</name>
</gene>
<dbReference type="AlphaFoldDB" id="A0A1B3Z7E8"/>
<dbReference type="Gene3D" id="3.40.50.10540">
    <property type="entry name" value="Crotonobetainyl-coa:carnitine coa-transferase, domain 1"/>
    <property type="match status" value="1"/>
</dbReference>
<accession>A0A1B3Z7E8</accession>
<keyword evidence="1" id="KW-0808">Transferase</keyword>
<organism evidence="2 3">
    <name type="scientific">Sphingomonas panacis</name>
    <dbReference type="NCBI Taxonomy" id="1560345"/>
    <lineage>
        <taxon>Bacteria</taxon>
        <taxon>Pseudomonadati</taxon>
        <taxon>Pseudomonadota</taxon>
        <taxon>Alphaproteobacteria</taxon>
        <taxon>Sphingomonadales</taxon>
        <taxon>Sphingomonadaceae</taxon>
        <taxon>Sphingomonas</taxon>
    </lineage>
</organism>
<dbReference type="Proteomes" id="UP000094256">
    <property type="component" value="Chromosome"/>
</dbReference>
<evidence type="ECO:0000313" key="3">
    <source>
        <dbReference type="Proteomes" id="UP000094256"/>
    </source>
</evidence>
<dbReference type="GO" id="GO:0008410">
    <property type="term" value="F:CoA-transferase activity"/>
    <property type="evidence" value="ECO:0007669"/>
    <property type="project" value="TreeGrafter"/>
</dbReference>
<protein>
    <recommendedName>
        <fullName evidence="4">Acyl-CoA transferase</fullName>
    </recommendedName>
</protein>
<dbReference type="Pfam" id="PF02515">
    <property type="entry name" value="CoA_transf_3"/>
    <property type="match status" value="1"/>
</dbReference>
<dbReference type="SUPFAM" id="SSF89796">
    <property type="entry name" value="CoA-transferase family III (CaiB/BaiF)"/>
    <property type="match status" value="1"/>
</dbReference>
<dbReference type="Gene3D" id="3.30.1540.10">
    <property type="entry name" value="formyl-coa transferase, domain 3"/>
    <property type="match status" value="1"/>
</dbReference>
<reference evidence="2 3" key="1">
    <citation type="submission" date="2016-01" db="EMBL/GenBank/DDBJ databases">
        <title>Complete genome and mega plasmid sequence of Sphingomonas panacis DCY99 elicits systemic resistance in rice to Xanthomonas oryzae.</title>
        <authorList>
            <person name="Kim Y.J."/>
            <person name="Yang D.C."/>
            <person name="Sing P."/>
        </authorList>
    </citation>
    <scope>NUCLEOTIDE SEQUENCE [LARGE SCALE GENOMIC DNA]</scope>
    <source>
        <strain evidence="2 3">DCY99</strain>
    </source>
</reference>
<evidence type="ECO:0000256" key="1">
    <source>
        <dbReference type="ARBA" id="ARBA00022679"/>
    </source>
</evidence>
<evidence type="ECO:0000313" key="2">
    <source>
        <dbReference type="EMBL" id="AOH83347.1"/>
    </source>
</evidence>
<dbReference type="OrthoDB" id="5720311at2"/>
<dbReference type="RefSeq" id="WP_069203923.1">
    <property type="nucleotide sequence ID" value="NZ_CP014168.1"/>
</dbReference>
<keyword evidence="3" id="KW-1185">Reference proteome</keyword>
<dbReference type="PANTHER" id="PTHR48207">
    <property type="entry name" value="SUCCINATE--HYDROXYMETHYLGLUTARATE COA-TRANSFERASE"/>
    <property type="match status" value="1"/>
</dbReference>
<evidence type="ECO:0008006" key="4">
    <source>
        <dbReference type="Google" id="ProtNLM"/>
    </source>
</evidence>
<name>A0A1B3Z7E8_9SPHN</name>
<dbReference type="EMBL" id="CP014168">
    <property type="protein sequence ID" value="AOH83347.1"/>
    <property type="molecule type" value="Genomic_DNA"/>
</dbReference>
<dbReference type="KEGG" id="span:AWL63_04545"/>